<organism evidence="7 8">
    <name type="scientific">Cymbomonas tetramitiformis</name>
    <dbReference type="NCBI Taxonomy" id="36881"/>
    <lineage>
        <taxon>Eukaryota</taxon>
        <taxon>Viridiplantae</taxon>
        <taxon>Chlorophyta</taxon>
        <taxon>Pyramimonadophyceae</taxon>
        <taxon>Pyramimonadales</taxon>
        <taxon>Pyramimonadaceae</taxon>
        <taxon>Cymbomonas</taxon>
    </lineage>
</organism>
<evidence type="ECO:0000256" key="1">
    <source>
        <dbReference type="ARBA" id="ARBA00004604"/>
    </source>
</evidence>
<dbReference type="GO" id="GO:0034388">
    <property type="term" value="C:Pwp2p-containing subcomplex of 90S preribosome"/>
    <property type="evidence" value="ECO:0007669"/>
    <property type="project" value="TreeGrafter"/>
</dbReference>
<proteinExistence type="predicted"/>
<keyword evidence="3" id="KW-0853">WD repeat</keyword>
<dbReference type="GO" id="GO:0032040">
    <property type="term" value="C:small-subunit processome"/>
    <property type="evidence" value="ECO:0007669"/>
    <property type="project" value="TreeGrafter"/>
</dbReference>
<dbReference type="GO" id="GO:0006364">
    <property type="term" value="P:rRNA processing"/>
    <property type="evidence" value="ECO:0007669"/>
    <property type="project" value="UniProtKB-KW"/>
</dbReference>
<comment type="caution">
    <text evidence="7">The sequence shown here is derived from an EMBL/GenBank/DDBJ whole genome shotgun (WGS) entry which is preliminary data.</text>
</comment>
<keyword evidence="5" id="KW-0539">Nucleus</keyword>
<dbReference type="AlphaFoldDB" id="A0AAE0KXH2"/>
<sequence length="162" mass="17480">AASLAQAGRRPSLKLKPGGDPRSSRAASLAQAQAGWRPSLKATWAVRGCHRGRICGLQRAGTARFLPATPVPEKILMNLTTKIDSLAFSPDSQILAMSSTMKKDSLRLVHLPSYTVFSNWPTSKTPLHFVSSLAFSPGGGYLAIGNAKGRVLLYRLHHYSRA</sequence>
<evidence type="ECO:0000256" key="4">
    <source>
        <dbReference type="ARBA" id="ARBA00022737"/>
    </source>
</evidence>
<evidence type="ECO:0000313" key="7">
    <source>
        <dbReference type="EMBL" id="KAK3264408.1"/>
    </source>
</evidence>
<dbReference type="SUPFAM" id="SSF50978">
    <property type="entry name" value="WD40 repeat-like"/>
    <property type="match status" value="1"/>
</dbReference>
<keyword evidence="2" id="KW-0698">rRNA processing</keyword>
<evidence type="ECO:0000256" key="6">
    <source>
        <dbReference type="SAM" id="MobiDB-lite"/>
    </source>
</evidence>
<dbReference type="InterPro" id="IPR045161">
    <property type="entry name" value="Utp18"/>
</dbReference>
<dbReference type="Gene3D" id="2.130.10.10">
    <property type="entry name" value="YVTN repeat-like/Quinoprotein amine dehydrogenase"/>
    <property type="match status" value="1"/>
</dbReference>
<keyword evidence="8" id="KW-1185">Reference proteome</keyword>
<dbReference type="PANTHER" id="PTHR18359:SF0">
    <property type="entry name" value="U3 SMALL NUCLEOLAR RNA-ASSOCIATED PROTEIN 18 HOMOLOG"/>
    <property type="match status" value="1"/>
</dbReference>
<reference evidence="7 8" key="1">
    <citation type="journal article" date="2015" name="Genome Biol. Evol.">
        <title>Comparative Genomics of a Bacterivorous Green Alga Reveals Evolutionary Causalities and Consequences of Phago-Mixotrophic Mode of Nutrition.</title>
        <authorList>
            <person name="Burns J.A."/>
            <person name="Paasch A."/>
            <person name="Narechania A."/>
            <person name="Kim E."/>
        </authorList>
    </citation>
    <scope>NUCLEOTIDE SEQUENCE [LARGE SCALE GENOMIC DNA]</scope>
    <source>
        <strain evidence="7 8">PLY_AMNH</strain>
    </source>
</reference>
<feature type="region of interest" description="Disordered" evidence="6">
    <location>
        <begin position="1"/>
        <end position="24"/>
    </location>
</feature>
<name>A0AAE0KXH2_9CHLO</name>
<dbReference type="InterPro" id="IPR036322">
    <property type="entry name" value="WD40_repeat_dom_sf"/>
</dbReference>
<accession>A0AAE0KXH2</accession>
<comment type="subcellular location">
    <subcellularLocation>
        <location evidence="1">Nucleus</location>
        <location evidence="1">Nucleolus</location>
    </subcellularLocation>
</comment>
<evidence type="ECO:0000256" key="2">
    <source>
        <dbReference type="ARBA" id="ARBA00022552"/>
    </source>
</evidence>
<feature type="non-terminal residue" evidence="7">
    <location>
        <position position="1"/>
    </location>
</feature>
<evidence type="ECO:0000256" key="5">
    <source>
        <dbReference type="ARBA" id="ARBA00023242"/>
    </source>
</evidence>
<keyword evidence="4" id="KW-0677">Repeat</keyword>
<protein>
    <submittedName>
        <fullName evidence="7">U3 snoRNP protein</fullName>
    </submittedName>
</protein>
<gene>
    <name evidence="7" type="ORF">CYMTET_26853</name>
</gene>
<dbReference type="PANTHER" id="PTHR18359">
    <property type="entry name" value="WD-REPEAT PROTEIN-RELATED"/>
    <property type="match status" value="1"/>
</dbReference>
<evidence type="ECO:0000256" key="3">
    <source>
        <dbReference type="ARBA" id="ARBA00022574"/>
    </source>
</evidence>
<dbReference type="InterPro" id="IPR015943">
    <property type="entry name" value="WD40/YVTN_repeat-like_dom_sf"/>
</dbReference>
<dbReference type="EMBL" id="LGRX02014573">
    <property type="protein sequence ID" value="KAK3264408.1"/>
    <property type="molecule type" value="Genomic_DNA"/>
</dbReference>
<evidence type="ECO:0000313" key="8">
    <source>
        <dbReference type="Proteomes" id="UP001190700"/>
    </source>
</evidence>
<dbReference type="Proteomes" id="UP001190700">
    <property type="component" value="Unassembled WGS sequence"/>
</dbReference>